<evidence type="ECO:0000313" key="2">
    <source>
        <dbReference type="EMBL" id="KAF9072198.1"/>
    </source>
</evidence>
<gene>
    <name evidence="2" type="ORF">BDP27DRAFT_1217923</name>
</gene>
<feature type="domain" description="CHAT" evidence="1">
    <location>
        <begin position="15"/>
        <end position="175"/>
    </location>
</feature>
<dbReference type="Proteomes" id="UP000772434">
    <property type="component" value="Unassembled WGS sequence"/>
</dbReference>
<sequence length="176" mass="19084">MHSRGSVCSKSKLADTNSNVTVSQVIEQLPRTSILHLACHGHQDIASPLNSGFVLEDGLLTVRKLFETQIPHAQLAFLSACSTATGDQNLPDEPIHLGTTMLFAGFPSVIATLWPMGDSDGPDIASDVHTSLCNRSLHTWCLSGDSIAYALDEAVRNLIERDVKPSRWATYIHMGC</sequence>
<comment type="caution">
    <text evidence="2">The sequence shown here is derived from an EMBL/GenBank/DDBJ whole genome shotgun (WGS) entry which is preliminary data.</text>
</comment>
<dbReference type="InterPro" id="IPR024983">
    <property type="entry name" value="CHAT_dom"/>
</dbReference>
<protein>
    <submittedName>
        <fullName evidence="2">CHAT domain-containing protein</fullName>
    </submittedName>
</protein>
<dbReference type="EMBL" id="JADNRY010000026">
    <property type="protein sequence ID" value="KAF9072198.1"/>
    <property type="molecule type" value="Genomic_DNA"/>
</dbReference>
<dbReference type="Pfam" id="PF12770">
    <property type="entry name" value="CHAT"/>
    <property type="match status" value="1"/>
</dbReference>
<dbReference type="OrthoDB" id="9991317at2759"/>
<name>A0A9P5UBK4_9AGAR</name>
<evidence type="ECO:0000313" key="3">
    <source>
        <dbReference type="Proteomes" id="UP000772434"/>
    </source>
</evidence>
<reference evidence="2" key="1">
    <citation type="submission" date="2020-11" db="EMBL/GenBank/DDBJ databases">
        <authorList>
            <consortium name="DOE Joint Genome Institute"/>
            <person name="Ahrendt S."/>
            <person name="Riley R."/>
            <person name="Andreopoulos W."/>
            <person name="Labutti K."/>
            <person name="Pangilinan J."/>
            <person name="Ruiz-Duenas F.J."/>
            <person name="Barrasa J.M."/>
            <person name="Sanchez-Garcia M."/>
            <person name="Camarero S."/>
            <person name="Miyauchi S."/>
            <person name="Serrano A."/>
            <person name="Linde D."/>
            <person name="Babiker R."/>
            <person name="Drula E."/>
            <person name="Ayuso-Fernandez I."/>
            <person name="Pacheco R."/>
            <person name="Padilla G."/>
            <person name="Ferreira P."/>
            <person name="Barriuso J."/>
            <person name="Kellner H."/>
            <person name="Castanera R."/>
            <person name="Alfaro M."/>
            <person name="Ramirez L."/>
            <person name="Pisabarro A.G."/>
            <person name="Kuo A."/>
            <person name="Tritt A."/>
            <person name="Lipzen A."/>
            <person name="He G."/>
            <person name="Yan M."/>
            <person name="Ng V."/>
            <person name="Cullen D."/>
            <person name="Martin F."/>
            <person name="Rosso M.-N."/>
            <person name="Henrissat B."/>
            <person name="Hibbett D."/>
            <person name="Martinez A.T."/>
            <person name="Grigoriev I.V."/>
        </authorList>
    </citation>
    <scope>NUCLEOTIDE SEQUENCE</scope>
    <source>
        <strain evidence="2">AH 40177</strain>
    </source>
</reference>
<accession>A0A9P5UBK4</accession>
<evidence type="ECO:0000259" key="1">
    <source>
        <dbReference type="Pfam" id="PF12770"/>
    </source>
</evidence>
<proteinExistence type="predicted"/>
<dbReference type="AlphaFoldDB" id="A0A9P5UBK4"/>
<keyword evidence="3" id="KW-1185">Reference proteome</keyword>
<organism evidence="2 3">
    <name type="scientific">Rhodocollybia butyracea</name>
    <dbReference type="NCBI Taxonomy" id="206335"/>
    <lineage>
        <taxon>Eukaryota</taxon>
        <taxon>Fungi</taxon>
        <taxon>Dikarya</taxon>
        <taxon>Basidiomycota</taxon>
        <taxon>Agaricomycotina</taxon>
        <taxon>Agaricomycetes</taxon>
        <taxon>Agaricomycetidae</taxon>
        <taxon>Agaricales</taxon>
        <taxon>Marasmiineae</taxon>
        <taxon>Omphalotaceae</taxon>
        <taxon>Rhodocollybia</taxon>
    </lineage>
</organism>